<protein>
    <submittedName>
        <fullName evidence="1">Uncharacterized protein</fullName>
    </submittedName>
</protein>
<accession>X0VBK5</accession>
<proteinExistence type="predicted"/>
<dbReference type="Pfam" id="PF03843">
    <property type="entry name" value="Slp"/>
    <property type="match status" value="1"/>
</dbReference>
<name>X0VBK5_9ZZZZ</name>
<dbReference type="AlphaFoldDB" id="X0VBK5"/>
<organism evidence="1">
    <name type="scientific">marine sediment metagenome</name>
    <dbReference type="NCBI Taxonomy" id="412755"/>
    <lineage>
        <taxon>unclassified sequences</taxon>
        <taxon>metagenomes</taxon>
        <taxon>ecological metagenomes</taxon>
    </lineage>
</organism>
<comment type="caution">
    <text evidence="1">The sequence shown here is derived from an EMBL/GenBank/DDBJ whole genome shotgun (WGS) entry which is preliminary data.</text>
</comment>
<gene>
    <name evidence="1" type="ORF">S01H1_57923</name>
</gene>
<dbReference type="GO" id="GO:0019867">
    <property type="term" value="C:outer membrane"/>
    <property type="evidence" value="ECO:0007669"/>
    <property type="project" value="InterPro"/>
</dbReference>
<feature type="non-terminal residue" evidence="1">
    <location>
        <position position="1"/>
    </location>
</feature>
<dbReference type="EMBL" id="BARS01037806">
    <property type="protein sequence ID" value="GAG15700.1"/>
    <property type="molecule type" value="Genomic_DNA"/>
</dbReference>
<reference evidence="1" key="1">
    <citation type="journal article" date="2014" name="Front. Microbiol.">
        <title>High frequency of phylogenetically diverse reductive dehalogenase-homologous genes in deep subseafloor sedimentary metagenomes.</title>
        <authorList>
            <person name="Kawai M."/>
            <person name="Futagami T."/>
            <person name="Toyoda A."/>
            <person name="Takaki Y."/>
            <person name="Nishi S."/>
            <person name="Hori S."/>
            <person name="Arai W."/>
            <person name="Tsubouchi T."/>
            <person name="Morono Y."/>
            <person name="Uchiyama I."/>
            <person name="Ito T."/>
            <person name="Fujiyama A."/>
            <person name="Inagaki F."/>
            <person name="Takami H."/>
        </authorList>
    </citation>
    <scope>NUCLEOTIDE SEQUENCE</scope>
    <source>
        <strain evidence="1">Expedition CK06-06</strain>
    </source>
</reference>
<evidence type="ECO:0000313" key="1">
    <source>
        <dbReference type="EMBL" id="GAG15700.1"/>
    </source>
</evidence>
<dbReference type="PANTHER" id="PTHR37530">
    <property type="entry name" value="OUTER MEMBRANE PROTEIN SLP"/>
    <property type="match status" value="1"/>
</dbReference>
<sequence length="121" mass="13842">FKTMIEEADSRVGESVTLGGYILDSQIVGDKTDITVMQTPLDFRGKPQTEDKSEGRFYVSYEGKFNPDDYSPRDRVTVTGKIAGITKEKLEYCPSPCLKIESSKLRVWREYEYYPPMIRGP</sequence>
<dbReference type="PANTHER" id="PTHR37530:SF1">
    <property type="entry name" value="OUTER MEMBRANE PROTEIN SLP"/>
    <property type="match status" value="1"/>
</dbReference>
<dbReference type="InterPro" id="IPR004658">
    <property type="entry name" value="OMP_Slp"/>
</dbReference>